<dbReference type="STRING" id="407821.A0A087T5F3"/>
<feature type="compositionally biased region" description="Basic and acidic residues" evidence="9">
    <location>
        <begin position="12"/>
        <end position="21"/>
    </location>
</feature>
<dbReference type="OrthoDB" id="10009055at2759"/>
<feature type="domain" description="Bromo" evidence="10">
    <location>
        <begin position="179"/>
        <end position="249"/>
    </location>
</feature>
<dbReference type="GO" id="GO:0016586">
    <property type="term" value="C:RSC-type complex"/>
    <property type="evidence" value="ECO:0007669"/>
    <property type="project" value="InterPro"/>
</dbReference>
<protein>
    <submittedName>
        <fullName evidence="11">Protein polybromo-1</fullName>
    </submittedName>
</protein>
<keyword evidence="6" id="KW-0804">Transcription</keyword>
<evidence type="ECO:0000256" key="8">
    <source>
        <dbReference type="PROSITE-ProRule" id="PRU00035"/>
    </source>
</evidence>
<dbReference type="Proteomes" id="UP000054359">
    <property type="component" value="Unassembled WGS sequence"/>
</dbReference>
<dbReference type="FunFam" id="1.20.920.10:FF:000064">
    <property type="entry name" value="Polybromo 1"/>
    <property type="match status" value="1"/>
</dbReference>
<dbReference type="CDD" id="cd05524">
    <property type="entry name" value="Bromo_polybromo_I"/>
    <property type="match status" value="1"/>
</dbReference>
<evidence type="ECO:0000256" key="7">
    <source>
        <dbReference type="ARBA" id="ARBA00023242"/>
    </source>
</evidence>
<gene>
    <name evidence="11" type="ORF">X975_02471</name>
</gene>
<dbReference type="InterPro" id="IPR037382">
    <property type="entry name" value="Rsc/polybromo"/>
</dbReference>
<dbReference type="SMART" id="SM00297">
    <property type="entry name" value="BROMO"/>
    <property type="match status" value="2"/>
</dbReference>
<evidence type="ECO:0000256" key="9">
    <source>
        <dbReference type="SAM" id="MobiDB-lite"/>
    </source>
</evidence>
<dbReference type="InterPro" id="IPR001487">
    <property type="entry name" value="Bromodomain"/>
</dbReference>
<comment type="subcellular location">
    <subcellularLocation>
        <location evidence="1">Nucleus</location>
    </subcellularLocation>
</comment>
<evidence type="ECO:0000256" key="4">
    <source>
        <dbReference type="ARBA" id="ARBA00023015"/>
    </source>
</evidence>
<keyword evidence="7" id="KW-0539">Nucleus</keyword>
<dbReference type="PROSITE" id="PS00633">
    <property type="entry name" value="BROMODOMAIN_1"/>
    <property type="match status" value="1"/>
</dbReference>
<evidence type="ECO:0000256" key="5">
    <source>
        <dbReference type="ARBA" id="ARBA00023117"/>
    </source>
</evidence>
<proteinExistence type="predicted"/>
<reference evidence="11 12" key="1">
    <citation type="submission" date="2013-11" db="EMBL/GenBank/DDBJ databases">
        <title>Genome sequencing of Stegodyphus mimosarum.</title>
        <authorList>
            <person name="Bechsgaard J."/>
        </authorList>
    </citation>
    <scope>NUCLEOTIDE SEQUENCE [LARGE SCALE GENOMIC DNA]</scope>
</reference>
<dbReference type="AlphaFoldDB" id="A0A087T5F3"/>
<dbReference type="PRINTS" id="PR00503">
    <property type="entry name" value="BROMODOMAIN"/>
</dbReference>
<accession>A0A087T5F3</accession>
<dbReference type="EMBL" id="KK113500">
    <property type="protein sequence ID" value="KFM60342.1"/>
    <property type="molecule type" value="Genomic_DNA"/>
</dbReference>
<keyword evidence="12" id="KW-1185">Reference proteome</keyword>
<feature type="domain" description="Bromo" evidence="10">
    <location>
        <begin position="48"/>
        <end position="118"/>
    </location>
</feature>
<dbReference type="GO" id="GO:0006368">
    <property type="term" value="P:transcription elongation by RNA polymerase II"/>
    <property type="evidence" value="ECO:0007669"/>
    <property type="project" value="TreeGrafter"/>
</dbReference>
<evidence type="ECO:0000256" key="1">
    <source>
        <dbReference type="ARBA" id="ARBA00004123"/>
    </source>
</evidence>
<evidence type="ECO:0000259" key="10">
    <source>
        <dbReference type="PROSITE" id="PS50014"/>
    </source>
</evidence>
<feature type="region of interest" description="Disordered" evidence="9">
    <location>
        <begin position="142"/>
        <end position="161"/>
    </location>
</feature>
<dbReference type="Gene3D" id="1.20.920.10">
    <property type="entry name" value="Bromodomain-like"/>
    <property type="match status" value="2"/>
</dbReference>
<dbReference type="GO" id="GO:0016514">
    <property type="term" value="C:SWI/SNF complex"/>
    <property type="evidence" value="ECO:0007669"/>
    <property type="project" value="TreeGrafter"/>
</dbReference>
<dbReference type="SUPFAM" id="SSF47370">
    <property type="entry name" value="Bromodomain"/>
    <property type="match status" value="2"/>
</dbReference>
<keyword evidence="2" id="KW-0677">Repeat</keyword>
<dbReference type="InterPro" id="IPR036427">
    <property type="entry name" value="Bromodomain-like_sf"/>
</dbReference>
<keyword evidence="5 8" id="KW-0103">Bromodomain</keyword>
<sequence length="273" mass="32101">MPKRKKILTSSEDSKDGSDCSKRRKNFLDPIEICQDLYDTIRNYKTEDGRLLCESFIRAPNRRCLADYYDVITTPIDLLKIQQKLRTDEYMDVQQFSADIELMINNARTYYKKNSQEFRDACELWDVYVDAKNEALSVEIRKEDDKSSEIDDDRGSECSEDESPYEELFTTVMTAADMEGRSLSTMFQLLPSRTLYPEYYKVIQDPIDLKMIAQKIQNNEYRSLCEMEKHLLQMIKNAKIFNEPGSQIYKDAATLRKIILIKKSEIDQRKTYP</sequence>
<organism evidence="11 12">
    <name type="scientific">Stegodyphus mimosarum</name>
    <name type="common">African social velvet spider</name>
    <dbReference type="NCBI Taxonomy" id="407821"/>
    <lineage>
        <taxon>Eukaryota</taxon>
        <taxon>Metazoa</taxon>
        <taxon>Ecdysozoa</taxon>
        <taxon>Arthropoda</taxon>
        <taxon>Chelicerata</taxon>
        <taxon>Arachnida</taxon>
        <taxon>Araneae</taxon>
        <taxon>Araneomorphae</taxon>
        <taxon>Entelegynae</taxon>
        <taxon>Eresoidea</taxon>
        <taxon>Eresidae</taxon>
        <taxon>Stegodyphus</taxon>
    </lineage>
</organism>
<dbReference type="OMA" id="ICIEDIF"/>
<name>A0A087T5F3_STEMI</name>
<evidence type="ECO:0000313" key="12">
    <source>
        <dbReference type="Proteomes" id="UP000054359"/>
    </source>
</evidence>
<feature type="non-terminal residue" evidence="11">
    <location>
        <position position="273"/>
    </location>
</feature>
<evidence type="ECO:0000256" key="2">
    <source>
        <dbReference type="ARBA" id="ARBA00022737"/>
    </source>
</evidence>
<feature type="region of interest" description="Disordered" evidence="9">
    <location>
        <begin position="1"/>
        <end position="21"/>
    </location>
</feature>
<keyword evidence="4" id="KW-0805">Transcription regulation</keyword>
<keyword evidence="3" id="KW-0156">Chromatin regulator</keyword>
<evidence type="ECO:0000256" key="6">
    <source>
        <dbReference type="ARBA" id="ARBA00023163"/>
    </source>
</evidence>
<dbReference type="PANTHER" id="PTHR16062">
    <property type="entry name" value="SWI/SNF-RELATED"/>
    <property type="match status" value="1"/>
</dbReference>
<dbReference type="InterPro" id="IPR018359">
    <property type="entry name" value="Bromodomain_CS"/>
</dbReference>
<dbReference type="Pfam" id="PF00439">
    <property type="entry name" value="Bromodomain"/>
    <property type="match status" value="2"/>
</dbReference>
<dbReference type="PANTHER" id="PTHR16062:SF19">
    <property type="entry name" value="PROTEIN POLYBROMO-1"/>
    <property type="match status" value="1"/>
</dbReference>
<evidence type="ECO:0000256" key="3">
    <source>
        <dbReference type="ARBA" id="ARBA00022853"/>
    </source>
</evidence>
<dbReference type="PROSITE" id="PS50014">
    <property type="entry name" value="BROMODOMAIN_2"/>
    <property type="match status" value="2"/>
</dbReference>
<evidence type="ECO:0000313" key="11">
    <source>
        <dbReference type="EMBL" id="KFM60342.1"/>
    </source>
</evidence>
<dbReference type="GO" id="GO:0006338">
    <property type="term" value="P:chromatin remodeling"/>
    <property type="evidence" value="ECO:0007669"/>
    <property type="project" value="InterPro"/>
</dbReference>
<feature type="compositionally biased region" description="Basic and acidic residues" evidence="9">
    <location>
        <begin position="142"/>
        <end position="157"/>
    </location>
</feature>
<dbReference type="GO" id="GO:0003682">
    <property type="term" value="F:chromatin binding"/>
    <property type="evidence" value="ECO:0007669"/>
    <property type="project" value="TreeGrafter"/>
</dbReference>